<accession>A0AAD8R240</accession>
<organism evidence="4 5">
    <name type="scientific">Lolium multiflorum</name>
    <name type="common">Italian ryegrass</name>
    <name type="synonym">Lolium perenne subsp. multiflorum</name>
    <dbReference type="NCBI Taxonomy" id="4521"/>
    <lineage>
        <taxon>Eukaryota</taxon>
        <taxon>Viridiplantae</taxon>
        <taxon>Streptophyta</taxon>
        <taxon>Embryophyta</taxon>
        <taxon>Tracheophyta</taxon>
        <taxon>Spermatophyta</taxon>
        <taxon>Magnoliopsida</taxon>
        <taxon>Liliopsida</taxon>
        <taxon>Poales</taxon>
        <taxon>Poaceae</taxon>
        <taxon>BOP clade</taxon>
        <taxon>Pooideae</taxon>
        <taxon>Poodae</taxon>
        <taxon>Poeae</taxon>
        <taxon>Poeae Chloroplast Group 2 (Poeae type)</taxon>
        <taxon>Loliodinae</taxon>
        <taxon>Loliinae</taxon>
        <taxon>Lolium</taxon>
    </lineage>
</organism>
<evidence type="ECO:0000313" key="4">
    <source>
        <dbReference type="EMBL" id="KAK1612946.1"/>
    </source>
</evidence>
<comment type="caution">
    <text evidence="4">The sequence shown here is derived from an EMBL/GenBank/DDBJ whole genome shotgun (WGS) entry which is preliminary data.</text>
</comment>
<feature type="compositionally biased region" description="Basic and acidic residues" evidence="2">
    <location>
        <begin position="213"/>
        <end position="231"/>
    </location>
</feature>
<dbReference type="PANTHER" id="PTHR33026">
    <property type="entry name" value="OS06G0360600 PROTEIN"/>
    <property type="match status" value="1"/>
</dbReference>
<evidence type="ECO:0000313" key="5">
    <source>
        <dbReference type="Proteomes" id="UP001231189"/>
    </source>
</evidence>
<gene>
    <name evidence="4" type="ORF">QYE76_036619</name>
</gene>
<feature type="coiled-coil region" evidence="1">
    <location>
        <begin position="414"/>
        <end position="486"/>
    </location>
</feature>
<dbReference type="Pfam" id="PF04195">
    <property type="entry name" value="Transposase_28"/>
    <property type="match status" value="1"/>
</dbReference>
<feature type="compositionally biased region" description="Polar residues" evidence="2">
    <location>
        <begin position="329"/>
        <end position="338"/>
    </location>
</feature>
<dbReference type="AlphaFoldDB" id="A0AAD8R240"/>
<keyword evidence="1" id="KW-0175">Coiled coil</keyword>
<protein>
    <recommendedName>
        <fullName evidence="3">Transposase (putative) gypsy type domain-containing protein</fullName>
    </recommendedName>
</protein>
<dbReference type="InterPro" id="IPR007321">
    <property type="entry name" value="Transposase_28"/>
</dbReference>
<feature type="compositionally biased region" description="Basic and acidic residues" evidence="2">
    <location>
        <begin position="246"/>
        <end position="260"/>
    </location>
</feature>
<evidence type="ECO:0000256" key="2">
    <source>
        <dbReference type="SAM" id="MobiDB-lite"/>
    </source>
</evidence>
<dbReference type="EMBL" id="JAUUTY010000007">
    <property type="protein sequence ID" value="KAK1612946.1"/>
    <property type="molecule type" value="Genomic_DNA"/>
</dbReference>
<name>A0AAD8R240_LOLMU</name>
<dbReference type="PANTHER" id="PTHR33026:SF7">
    <property type="entry name" value="OS03G0100275 PROTEIN"/>
    <property type="match status" value="1"/>
</dbReference>
<sequence>MAAADLGNAEWERSKISAQDINLLKKLGITKKPQALCFPSEESYPTPPMGYRVSFVDHLIRGLSAPIHPFLRGLLFVYGLQLHHLTPNSILHISIFITLCEAFLGIQPNWALWKRIFFCRRNGSPNIAYNIGGVVISVRPTVDYFDVKLPDSVQGWRKKWLYIQEENHGCAEDNIPPFDGAEKILRRHSWDAEATEEEKTSTEALMSRIHELQNTRGKELSGGKVEERAVVTDDNQDAPSFVNEPVDSRKSAGSSEKEAASEGTASAQSPPPAVSPKNKRKRNDVEDSGTSKAEEVAPSRQKATYDPYLEALISSDDEEEIPAVDVAARTSTSHTLVVSDTPVEGEESSPPQPIVGASTPPSSPLVPSPKRARVETIPEPTLELSNSSNPLLDDPMIKELIRIGAQFIGYREYASKTEEKLTEVNERATTLAQKLEQSEEARKKAESDAIQARADADKAKADVAGVEDLRKRLHDAETSLSEHIAAQSAREEAIIKRVRAQSRRFVSRTSQEFELEDPDNDPLLDAISFLEFHGTEAREGIDQAKSGLSRLFPYFFPKKEEPATFLALAKCFNPPEDLGLKMRQENMKVAVESAVALVADSQQTIDWAKVGDTEQIEQTKWRSLIKAAKPNTKKILSYLGIKPSSTPSSSKPEEKGKVKTLGYSDSDMIGDVNDRVCFKRVRAGVVTFLAGYISQKILNNGKGYYPLETSFVPTPRSVFGTSRRPLGSFLPEAAACLLSRAVPLVSRCGLLLMRLISARARPASVLQLAVCNMLTDICELLPPLDCNWRCNHTGYAILAAADYTSNREQQPSGNPVFFKVLIIDNHNIYQPLNVHTFSSQEARWSTPTKHPFDAMAEGDLLALRHPEPFVCNGTAHWLVLYQCGESFYTCTPDIDMKMCCISLTRVEIPEEHLLSWSADS</sequence>
<keyword evidence="5" id="KW-1185">Reference proteome</keyword>
<reference evidence="4" key="1">
    <citation type="submission" date="2023-07" db="EMBL/GenBank/DDBJ databases">
        <title>A chromosome-level genome assembly of Lolium multiflorum.</title>
        <authorList>
            <person name="Chen Y."/>
            <person name="Copetti D."/>
            <person name="Kolliker R."/>
            <person name="Studer B."/>
        </authorList>
    </citation>
    <scope>NUCLEOTIDE SEQUENCE</scope>
    <source>
        <strain evidence="4">02402/16</strain>
        <tissue evidence="4">Leaf</tissue>
    </source>
</reference>
<dbReference type="Proteomes" id="UP001231189">
    <property type="component" value="Unassembled WGS sequence"/>
</dbReference>
<feature type="region of interest" description="Disordered" evidence="2">
    <location>
        <begin position="328"/>
        <end position="374"/>
    </location>
</feature>
<evidence type="ECO:0000256" key="1">
    <source>
        <dbReference type="SAM" id="Coils"/>
    </source>
</evidence>
<evidence type="ECO:0000259" key="3">
    <source>
        <dbReference type="Pfam" id="PF04195"/>
    </source>
</evidence>
<feature type="domain" description="Transposase (putative) gypsy type" evidence="3">
    <location>
        <begin position="54"/>
        <end position="119"/>
    </location>
</feature>
<feature type="region of interest" description="Disordered" evidence="2">
    <location>
        <begin position="213"/>
        <end position="303"/>
    </location>
</feature>
<proteinExistence type="predicted"/>